<dbReference type="GO" id="GO:0008360">
    <property type="term" value="P:regulation of cell shape"/>
    <property type="evidence" value="ECO:0007669"/>
    <property type="project" value="UniProtKB-KW"/>
</dbReference>
<dbReference type="NCBIfam" id="TIGR01133">
    <property type="entry name" value="murG"/>
    <property type="match status" value="1"/>
</dbReference>
<evidence type="ECO:0000313" key="19">
    <source>
        <dbReference type="Proteomes" id="UP000825729"/>
    </source>
</evidence>
<evidence type="ECO:0000256" key="14">
    <source>
        <dbReference type="ARBA" id="ARBA00023316"/>
    </source>
</evidence>
<evidence type="ECO:0000256" key="3">
    <source>
        <dbReference type="ARBA" id="ARBA00022475"/>
    </source>
</evidence>
<evidence type="ECO:0000256" key="11">
    <source>
        <dbReference type="ARBA" id="ARBA00022989"/>
    </source>
</evidence>
<feature type="transmembrane region" description="Helical" evidence="16">
    <location>
        <begin position="253"/>
        <end position="275"/>
    </location>
</feature>
<evidence type="ECO:0000256" key="15">
    <source>
        <dbReference type="SAM" id="MobiDB-lite"/>
    </source>
</evidence>
<dbReference type="CDD" id="cd03785">
    <property type="entry name" value="GT28_MurG"/>
    <property type="match status" value="1"/>
</dbReference>
<dbReference type="SMART" id="SM00014">
    <property type="entry name" value="acidPPc"/>
    <property type="match status" value="1"/>
</dbReference>
<feature type="transmembrane region" description="Helical" evidence="16">
    <location>
        <begin position="547"/>
        <end position="568"/>
    </location>
</feature>
<dbReference type="HAMAP" id="MF_00033">
    <property type="entry name" value="MurG"/>
    <property type="match status" value="1"/>
</dbReference>
<keyword evidence="7 16" id="KW-0812">Transmembrane</keyword>
<dbReference type="InterPro" id="IPR006009">
    <property type="entry name" value="GlcNAc_MurG"/>
</dbReference>
<evidence type="ECO:0000313" key="18">
    <source>
        <dbReference type="EMBL" id="KAG9449580.1"/>
    </source>
</evidence>
<feature type="compositionally biased region" description="Basic and acidic residues" evidence="15">
    <location>
        <begin position="738"/>
        <end position="748"/>
    </location>
</feature>
<keyword evidence="14" id="KW-0961">Cell wall biogenesis/degradation</keyword>
<evidence type="ECO:0000256" key="9">
    <source>
        <dbReference type="ARBA" id="ARBA00022960"/>
    </source>
</evidence>
<dbReference type="PANTHER" id="PTHR21015">
    <property type="entry name" value="UDP-N-ACETYLGLUCOSAMINE--N-ACETYLMURAMYL-(PENTAPEPTIDE) PYROPHOSPHORYL-UNDECAPRENOL N-ACETYLGLUCOSAMINE TRANSFERASE 1"/>
    <property type="match status" value="1"/>
</dbReference>
<evidence type="ECO:0000256" key="12">
    <source>
        <dbReference type="ARBA" id="ARBA00023136"/>
    </source>
</evidence>
<dbReference type="Gene3D" id="3.40.50.2000">
    <property type="entry name" value="Glycogen Phosphorylase B"/>
    <property type="match status" value="2"/>
</dbReference>
<accession>A0AAV7EL76</accession>
<keyword evidence="13" id="KW-0131">Cell cycle</keyword>
<feature type="region of interest" description="Disordered" evidence="15">
    <location>
        <begin position="728"/>
        <end position="751"/>
    </location>
</feature>
<evidence type="ECO:0000256" key="7">
    <source>
        <dbReference type="ARBA" id="ARBA00022692"/>
    </source>
</evidence>
<dbReference type="Gene3D" id="1.20.144.10">
    <property type="entry name" value="Phosphatidic acid phosphatase type 2/haloperoxidase"/>
    <property type="match status" value="1"/>
</dbReference>
<dbReference type="CDD" id="cd03390">
    <property type="entry name" value="PAP2_containing_1_like"/>
    <property type="match status" value="1"/>
</dbReference>
<feature type="domain" description="Phosphatidic acid phosphatase type 2/haloperoxidase" evidence="17">
    <location>
        <begin position="551"/>
        <end position="692"/>
    </location>
</feature>
<protein>
    <recommendedName>
        <fullName evidence="17">Phosphatidic acid phosphatase type 2/haloperoxidase domain-containing protein</fullName>
    </recommendedName>
</protein>
<proteinExistence type="inferred from homology"/>
<comment type="subcellular location">
    <subcellularLocation>
        <location evidence="1">Membrane</location>
        <topology evidence="1">Multi-pass membrane protein</topology>
    </subcellularLocation>
</comment>
<dbReference type="GO" id="GO:0051301">
    <property type="term" value="P:cell division"/>
    <property type="evidence" value="ECO:0007669"/>
    <property type="project" value="UniProtKB-KW"/>
</dbReference>
<feature type="transmembrane region" description="Helical" evidence="16">
    <location>
        <begin position="646"/>
        <end position="665"/>
    </location>
</feature>
<dbReference type="InterPro" id="IPR000326">
    <property type="entry name" value="PAP2/HPO"/>
</dbReference>
<name>A0AAV7EL76_ARIFI</name>
<feature type="compositionally biased region" description="Polar residues" evidence="15">
    <location>
        <begin position="728"/>
        <end position="737"/>
    </location>
</feature>
<comment type="caution">
    <text evidence="18">The sequence shown here is derived from an EMBL/GenBank/DDBJ whole genome shotgun (WGS) entry which is preliminary data.</text>
</comment>
<gene>
    <name evidence="18" type="ORF">H6P81_009545</name>
</gene>
<dbReference type="FunFam" id="1.20.144.10:FF:000001">
    <property type="entry name" value="Lipid phosphate phosphatase 2"/>
    <property type="match status" value="1"/>
</dbReference>
<sequence length="772" mass="84770">MALSTLHYPPYSFCKSVCRDLYVRAKPRHLKVFSCLAIDRTHENPSAPVVDNDLDNDLCIVFASGGTGGHIYPAISIADEVKSMDPNVRVLFIGSDRGFERNIVPSAGFDFSWVPATPLARPWLSPKNLLIPFFLIRSVAASLDLLRKCDPRVVVGTGGYVSLPICLAQVLRGGKIVIQEQNSVPGIANKILGKFSHAVFLAFESCIDYFPAGKCVMTGNPIRASLRQYISKAAARQHYFPRIGGDSASGAQVLLVLGGSLGSNAINMNILNLYYHMLMKHKNRFIIWQTGAEGYNEMESLVKCHRRLLLTPYLNSMDLAYAAADIVVSAAGASTCSEILATGKPSILIPSPNVAEDHQTKNASSMASLAGSKVIPYDELDSTTLEEAIDEILSDESRMAELSERALQAARPDAASHIARSIPGEQEGCGSSSVRFTFLARFLPPSAQQVSMREVQLGAHTIRSHGVKVAKTHMHDWIILLLLGVTIIILNVIHPFYRFVGADMMSDLKYPLKSNTVPFWAVPMISVLLPFAVFIAFYIYRRDVYDLHHAILGLLFATLITGVITDAIKDAVGRPRPDFFWRCFPDGKAVYHNVTGDVICHGDKSVIKEGHKSFPSGHASWCFAGLAFLALYLSGKIKAFDRRGHVAKLCIVFLPLLVAALVGVSRVDDYWHHWQDVFAGGLLGTVVAFFCYLQFFPAPYHTDGWGPYAYFQVLEEARSNAQPINYTNPLNVSQTEGESGHQQDEDSNHIGISVPRGACLALSDVESGRFMS</sequence>
<keyword evidence="6" id="KW-0808">Transferase</keyword>
<dbReference type="GO" id="GO:0071555">
    <property type="term" value="P:cell wall organization"/>
    <property type="evidence" value="ECO:0007669"/>
    <property type="project" value="UniProtKB-KW"/>
</dbReference>
<keyword evidence="12 16" id="KW-0472">Membrane</keyword>
<evidence type="ECO:0000256" key="13">
    <source>
        <dbReference type="ARBA" id="ARBA00023306"/>
    </source>
</evidence>
<feature type="transmembrane region" description="Helical" evidence="16">
    <location>
        <begin position="677"/>
        <end position="695"/>
    </location>
</feature>
<dbReference type="Pfam" id="PF04101">
    <property type="entry name" value="Glyco_tran_28_C"/>
    <property type="match status" value="1"/>
</dbReference>
<evidence type="ECO:0000259" key="17">
    <source>
        <dbReference type="SMART" id="SM00014"/>
    </source>
</evidence>
<dbReference type="GO" id="GO:0016020">
    <property type="term" value="C:membrane"/>
    <property type="evidence" value="ECO:0007669"/>
    <property type="project" value="UniProtKB-SubCell"/>
</dbReference>
<keyword evidence="11 16" id="KW-1133">Transmembrane helix</keyword>
<dbReference type="Pfam" id="PF01569">
    <property type="entry name" value="PAP2"/>
    <property type="match status" value="1"/>
</dbReference>
<dbReference type="GO" id="GO:0005975">
    <property type="term" value="P:carbohydrate metabolic process"/>
    <property type="evidence" value="ECO:0007669"/>
    <property type="project" value="InterPro"/>
</dbReference>
<keyword evidence="10" id="KW-0573">Peptidoglycan synthesis</keyword>
<evidence type="ECO:0000256" key="10">
    <source>
        <dbReference type="ARBA" id="ARBA00022984"/>
    </source>
</evidence>
<evidence type="ECO:0000256" key="5">
    <source>
        <dbReference type="ARBA" id="ARBA00022676"/>
    </source>
</evidence>
<evidence type="ECO:0000256" key="2">
    <source>
        <dbReference type="ARBA" id="ARBA00008816"/>
    </source>
</evidence>
<dbReference type="Proteomes" id="UP000825729">
    <property type="component" value="Unassembled WGS sequence"/>
</dbReference>
<dbReference type="Pfam" id="PF03033">
    <property type="entry name" value="Glyco_transf_28"/>
    <property type="match status" value="1"/>
</dbReference>
<evidence type="ECO:0000256" key="16">
    <source>
        <dbReference type="SAM" id="Phobius"/>
    </source>
</evidence>
<feature type="transmembrane region" description="Helical" evidence="16">
    <location>
        <begin position="618"/>
        <end position="634"/>
    </location>
</feature>
<evidence type="ECO:0000256" key="8">
    <source>
        <dbReference type="ARBA" id="ARBA00022801"/>
    </source>
</evidence>
<dbReference type="InterPro" id="IPR007235">
    <property type="entry name" value="Glyco_trans_28_C"/>
</dbReference>
<feature type="transmembrane region" description="Helical" evidence="16">
    <location>
        <begin position="477"/>
        <end position="497"/>
    </location>
</feature>
<reference evidence="18 19" key="1">
    <citation type="submission" date="2021-07" db="EMBL/GenBank/DDBJ databases">
        <title>The Aristolochia fimbriata genome: insights into angiosperm evolution, floral development and chemical biosynthesis.</title>
        <authorList>
            <person name="Jiao Y."/>
        </authorList>
    </citation>
    <scope>NUCLEOTIDE SEQUENCE [LARGE SCALE GENOMIC DNA]</scope>
    <source>
        <strain evidence="18">IBCAS-2021</strain>
        <tissue evidence="18">Leaf</tissue>
    </source>
</reference>
<keyword evidence="3" id="KW-1003">Cell membrane</keyword>
<dbReference type="SUPFAM" id="SSF53756">
    <property type="entry name" value="UDP-Glycosyltransferase/glycogen phosphorylase"/>
    <property type="match status" value="1"/>
</dbReference>
<keyword evidence="9" id="KW-0133">Cell shape</keyword>
<keyword evidence="4" id="KW-0132">Cell division</keyword>
<dbReference type="PANTHER" id="PTHR21015:SF22">
    <property type="entry name" value="GLYCOSYLTRANSFERASE"/>
    <property type="match status" value="1"/>
</dbReference>
<feature type="transmembrane region" description="Helical" evidence="16">
    <location>
        <begin position="517"/>
        <end position="540"/>
    </location>
</feature>
<evidence type="ECO:0000256" key="1">
    <source>
        <dbReference type="ARBA" id="ARBA00004141"/>
    </source>
</evidence>
<evidence type="ECO:0000256" key="6">
    <source>
        <dbReference type="ARBA" id="ARBA00022679"/>
    </source>
</evidence>
<dbReference type="GO" id="GO:0050511">
    <property type="term" value="F:undecaprenyldiphospho-muramoylpentapeptide beta-N-acetylglucosaminyltransferase activity"/>
    <property type="evidence" value="ECO:0007669"/>
    <property type="project" value="InterPro"/>
</dbReference>
<keyword evidence="19" id="KW-1185">Reference proteome</keyword>
<dbReference type="GO" id="GO:0008195">
    <property type="term" value="F:phosphatidate phosphatase activity"/>
    <property type="evidence" value="ECO:0007669"/>
    <property type="project" value="UniProtKB-ARBA"/>
</dbReference>
<dbReference type="EMBL" id="JAINDJ010000004">
    <property type="protein sequence ID" value="KAG9449580.1"/>
    <property type="molecule type" value="Genomic_DNA"/>
</dbReference>
<keyword evidence="8" id="KW-0378">Hydrolase</keyword>
<dbReference type="AlphaFoldDB" id="A0AAV7EL76"/>
<dbReference type="InterPro" id="IPR004276">
    <property type="entry name" value="GlycoTrans_28_N"/>
</dbReference>
<organism evidence="18 19">
    <name type="scientific">Aristolochia fimbriata</name>
    <name type="common">White veined hardy Dutchman's pipe vine</name>
    <dbReference type="NCBI Taxonomy" id="158543"/>
    <lineage>
        <taxon>Eukaryota</taxon>
        <taxon>Viridiplantae</taxon>
        <taxon>Streptophyta</taxon>
        <taxon>Embryophyta</taxon>
        <taxon>Tracheophyta</taxon>
        <taxon>Spermatophyta</taxon>
        <taxon>Magnoliopsida</taxon>
        <taxon>Magnoliidae</taxon>
        <taxon>Piperales</taxon>
        <taxon>Aristolochiaceae</taxon>
        <taxon>Aristolochia</taxon>
    </lineage>
</organism>
<dbReference type="InterPro" id="IPR036938">
    <property type="entry name" value="PAP2/HPO_sf"/>
</dbReference>
<comment type="similarity">
    <text evidence="2">Belongs to the PA-phosphatase related phosphoesterase family.</text>
</comment>
<evidence type="ECO:0000256" key="4">
    <source>
        <dbReference type="ARBA" id="ARBA00022618"/>
    </source>
</evidence>
<keyword evidence="5" id="KW-0328">Glycosyltransferase</keyword>
<dbReference type="SUPFAM" id="SSF48317">
    <property type="entry name" value="Acid phosphatase/Vanadium-dependent haloperoxidase"/>
    <property type="match status" value="1"/>
</dbReference>